<feature type="non-terminal residue" evidence="1">
    <location>
        <position position="1"/>
    </location>
</feature>
<dbReference type="AlphaFoldDB" id="A0A7K6NJ71"/>
<dbReference type="InterPro" id="IPR052630">
    <property type="entry name" value="TTC17"/>
</dbReference>
<reference evidence="1 2" key="1">
    <citation type="submission" date="2019-09" db="EMBL/GenBank/DDBJ databases">
        <title>Bird 10,000 Genomes (B10K) Project - Family phase.</title>
        <authorList>
            <person name="Zhang G."/>
        </authorList>
    </citation>
    <scope>NUCLEOTIDE SEQUENCE [LARGE SCALE GENOMIC DNA]</scope>
    <source>
        <strain evidence="1">B10K-DU-029-80</strain>
        <tissue evidence="1">Muscle</tissue>
    </source>
</reference>
<evidence type="ECO:0000313" key="2">
    <source>
        <dbReference type="Proteomes" id="UP000565207"/>
    </source>
</evidence>
<dbReference type="PANTHER" id="PTHR16091">
    <property type="entry name" value="TTC17 PROTEIN"/>
    <property type="match status" value="1"/>
</dbReference>
<keyword evidence="2" id="KW-1185">Reference proteome</keyword>
<feature type="non-terminal residue" evidence="1">
    <location>
        <position position="458"/>
    </location>
</feature>
<accession>A0A7K6NJ71</accession>
<evidence type="ECO:0000313" key="1">
    <source>
        <dbReference type="EMBL" id="NWW48988.1"/>
    </source>
</evidence>
<comment type="caution">
    <text evidence="1">The sequence shown here is derived from an EMBL/GenBank/DDBJ whole genome shotgun (WGS) entry which is preliminary data.</text>
</comment>
<dbReference type="GO" id="GO:0044782">
    <property type="term" value="P:cilium organization"/>
    <property type="evidence" value="ECO:0007669"/>
    <property type="project" value="TreeGrafter"/>
</dbReference>
<sequence length="458" mass="52361">GVQERVNLSAPLLPKEDPIFTYLSRRLGRSIEEIGHRIYDGLMKNSSSWVLYNMASFYWRIKNEPYQVVECAMRALHFSSRQNKDIALVNLANILHRAHFSADAAIVVHAALDYSDFFTSYYTLGNIYAVNTIFIFQDFIRQLLLMKRQGVSFTCSYVCGIWNKSYSLVERVFQYNSLEVVLIQCCISHLFLQHKMDHNIHQRNIAAVLDLQMKTMVLFVLPCRMCSGVSLYLFGEDSSTSSMTSVNLDLYANQSDHSQSLQSSPIARSIISVWSVESNRETQHILWPHRSECMKSFPRIPDPEELPTYFLPPENRGFRQVDTVGHGEMQAPDCSSITDARNNESLNILIKELDSNLDLKLKMPDDQARQILHSRINNQSITEANIGVFLDHAMKQPEDSLWLVLNEAGLYWRAVGNSTFAITCLQKAFNLAPHEYQDIPLVNLANLLIHYGLHLDAS</sequence>
<dbReference type="InterPro" id="IPR011990">
    <property type="entry name" value="TPR-like_helical_dom_sf"/>
</dbReference>
<organism evidence="1 2">
    <name type="scientific">Pedionomus torquatus</name>
    <name type="common">Plains-wanderer</name>
    <dbReference type="NCBI Taxonomy" id="227192"/>
    <lineage>
        <taxon>Eukaryota</taxon>
        <taxon>Metazoa</taxon>
        <taxon>Chordata</taxon>
        <taxon>Craniata</taxon>
        <taxon>Vertebrata</taxon>
        <taxon>Euteleostomi</taxon>
        <taxon>Archelosauria</taxon>
        <taxon>Archosauria</taxon>
        <taxon>Dinosauria</taxon>
        <taxon>Saurischia</taxon>
        <taxon>Theropoda</taxon>
        <taxon>Coelurosauria</taxon>
        <taxon>Aves</taxon>
        <taxon>Neognathae</taxon>
        <taxon>Neoaves</taxon>
        <taxon>Charadriiformes</taxon>
        <taxon>Pedionomidae</taxon>
        <taxon>Pedionomus</taxon>
    </lineage>
</organism>
<dbReference type="Proteomes" id="UP000565207">
    <property type="component" value="Unassembled WGS sequence"/>
</dbReference>
<name>A0A7K6NJ71_PEDTO</name>
<dbReference type="GO" id="GO:0030041">
    <property type="term" value="P:actin filament polymerization"/>
    <property type="evidence" value="ECO:0007669"/>
    <property type="project" value="TreeGrafter"/>
</dbReference>
<gene>
    <name evidence="1" type="primary">Ttc17_0</name>
    <name evidence="1" type="ORF">PEDTOR_R06373</name>
</gene>
<dbReference type="GO" id="GO:0015629">
    <property type="term" value="C:actin cytoskeleton"/>
    <property type="evidence" value="ECO:0007669"/>
    <property type="project" value="TreeGrafter"/>
</dbReference>
<dbReference type="GO" id="GO:0005737">
    <property type="term" value="C:cytoplasm"/>
    <property type="evidence" value="ECO:0007669"/>
    <property type="project" value="TreeGrafter"/>
</dbReference>
<dbReference type="EMBL" id="VZRU01011071">
    <property type="protein sequence ID" value="NWW48988.1"/>
    <property type="molecule type" value="Genomic_DNA"/>
</dbReference>
<protein>
    <submittedName>
        <fullName evidence="1">TTC17 protein</fullName>
    </submittedName>
</protein>
<dbReference type="SUPFAM" id="SSF48452">
    <property type="entry name" value="TPR-like"/>
    <property type="match status" value="1"/>
</dbReference>
<proteinExistence type="predicted"/>
<dbReference type="PANTHER" id="PTHR16091:SF1">
    <property type="entry name" value="TETRATRICOPEPTIDE REPEAT PROTEIN 17"/>
    <property type="match status" value="1"/>
</dbReference>